<proteinExistence type="predicted"/>
<dbReference type="Proteomes" id="UP001501166">
    <property type="component" value="Unassembled WGS sequence"/>
</dbReference>
<evidence type="ECO:0000256" key="1">
    <source>
        <dbReference type="SAM" id="Phobius"/>
    </source>
</evidence>
<feature type="transmembrane region" description="Helical" evidence="1">
    <location>
        <begin position="21"/>
        <end position="43"/>
    </location>
</feature>
<keyword evidence="1" id="KW-1133">Transmembrane helix</keyword>
<dbReference type="InterPro" id="IPR038690">
    <property type="entry name" value="NusG_2_sf"/>
</dbReference>
<dbReference type="RefSeq" id="WP_343754554.1">
    <property type="nucleotide sequence ID" value="NZ_BAAACW010000062.1"/>
</dbReference>
<keyword evidence="1" id="KW-0472">Membrane</keyword>
<evidence type="ECO:0000313" key="2">
    <source>
        <dbReference type="EMBL" id="GAA0359691.1"/>
    </source>
</evidence>
<organism evidence="2 3">
    <name type="scientific">Alkalibacterium iburiense</name>
    <dbReference type="NCBI Taxonomy" id="290589"/>
    <lineage>
        <taxon>Bacteria</taxon>
        <taxon>Bacillati</taxon>
        <taxon>Bacillota</taxon>
        <taxon>Bacilli</taxon>
        <taxon>Lactobacillales</taxon>
        <taxon>Carnobacteriaceae</taxon>
        <taxon>Alkalibacterium</taxon>
    </lineage>
</organism>
<evidence type="ECO:0000313" key="3">
    <source>
        <dbReference type="Proteomes" id="UP001501166"/>
    </source>
</evidence>
<reference evidence="3" key="1">
    <citation type="journal article" date="2019" name="Int. J. Syst. Evol. Microbiol.">
        <title>The Global Catalogue of Microorganisms (GCM) 10K type strain sequencing project: providing services to taxonomists for standard genome sequencing and annotation.</title>
        <authorList>
            <consortium name="The Broad Institute Genomics Platform"/>
            <consortium name="The Broad Institute Genome Sequencing Center for Infectious Disease"/>
            <person name="Wu L."/>
            <person name="Ma J."/>
        </authorList>
    </citation>
    <scope>NUCLEOTIDE SEQUENCE [LARGE SCALE GENOMIC DNA]</scope>
    <source>
        <strain evidence="3">JCM 12662</strain>
    </source>
</reference>
<dbReference type="Pfam" id="PF07009">
    <property type="entry name" value="NusG_II"/>
    <property type="match status" value="1"/>
</dbReference>
<sequence length="154" mass="17561">MIEKIVSLSKRIKYHLRHMKPLDVVIIVFLLIASFIPHIVYGYHLGNIDENARIIATVTVSGEEVYRVELSEETPHELIELDPAEGQYNIIEVDGTRIRNKEDNSPDQLGVRRGWISQPGETAVVLPHQLIIEIHAESPEGEELHEEEDIIIPM</sequence>
<dbReference type="EMBL" id="BAAACW010000062">
    <property type="protein sequence ID" value="GAA0359691.1"/>
    <property type="molecule type" value="Genomic_DNA"/>
</dbReference>
<name>A0ABP3H0Y2_9LACT</name>
<accession>A0ABP3H0Y2</accession>
<gene>
    <name evidence="2" type="ORF">GCM10008932_10380</name>
</gene>
<protein>
    <submittedName>
        <fullName evidence="2">NusG domain II-containing protein</fullName>
    </submittedName>
</protein>
<dbReference type="Gene3D" id="2.60.320.10">
    <property type="entry name" value="N-utilization substance G protein NusG, insert domain"/>
    <property type="match status" value="1"/>
</dbReference>
<keyword evidence="1" id="KW-0812">Transmembrane</keyword>
<comment type="caution">
    <text evidence="2">The sequence shown here is derived from an EMBL/GenBank/DDBJ whole genome shotgun (WGS) entry which is preliminary data.</text>
</comment>
<keyword evidence="3" id="KW-1185">Reference proteome</keyword>